<sequence>MTKWQPLFFSMLFAIAIAFVLNSLPPWVCPVPDALLPPNPTSPSDKPSSPLQPVCLEFWFNRYQTSVGGLFTLAAAAVAFYAV</sequence>
<dbReference type="EMBL" id="SNZR01000011">
    <property type="protein sequence ID" value="TDR94280.1"/>
    <property type="molecule type" value="Genomic_DNA"/>
</dbReference>
<feature type="transmembrane region" description="Helical" evidence="1">
    <location>
        <begin position="63"/>
        <end position="82"/>
    </location>
</feature>
<keyword evidence="1" id="KW-0812">Transmembrane</keyword>
<proteinExistence type="predicted"/>
<feature type="transmembrane region" description="Helical" evidence="1">
    <location>
        <begin position="7"/>
        <end position="28"/>
    </location>
</feature>
<organism evidence="2 3">
    <name type="scientific">Enterovirga rhinocerotis</name>
    <dbReference type="NCBI Taxonomy" id="1339210"/>
    <lineage>
        <taxon>Bacteria</taxon>
        <taxon>Pseudomonadati</taxon>
        <taxon>Pseudomonadota</taxon>
        <taxon>Alphaproteobacteria</taxon>
        <taxon>Hyphomicrobiales</taxon>
        <taxon>Methylobacteriaceae</taxon>
        <taxon>Enterovirga</taxon>
    </lineage>
</organism>
<name>A0A4R7C6Q6_9HYPH</name>
<evidence type="ECO:0000313" key="2">
    <source>
        <dbReference type="EMBL" id="TDR94280.1"/>
    </source>
</evidence>
<dbReference type="AlphaFoldDB" id="A0A4R7C6Q6"/>
<keyword evidence="3" id="KW-1185">Reference proteome</keyword>
<accession>A0A4R7C6Q6</accession>
<evidence type="ECO:0000256" key="1">
    <source>
        <dbReference type="SAM" id="Phobius"/>
    </source>
</evidence>
<comment type="caution">
    <text evidence="2">The sequence shown here is derived from an EMBL/GenBank/DDBJ whole genome shotgun (WGS) entry which is preliminary data.</text>
</comment>
<gene>
    <name evidence="2" type="ORF">EV668_1563</name>
</gene>
<dbReference type="Proteomes" id="UP000295122">
    <property type="component" value="Unassembled WGS sequence"/>
</dbReference>
<protein>
    <submittedName>
        <fullName evidence="2">Uncharacterized protein</fullName>
    </submittedName>
</protein>
<keyword evidence="1" id="KW-0472">Membrane</keyword>
<keyword evidence="1" id="KW-1133">Transmembrane helix</keyword>
<evidence type="ECO:0000313" key="3">
    <source>
        <dbReference type="Proteomes" id="UP000295122"/>
    </source>
</evidence>
<reference evidence="2 3" key="1">
    <citation type="submission" date="2019-03" db="EMBL/GenBank/DDBJ databases">
        <title>Genomic Encyclopedia of Type Strains, Phase IV (KMG-IV): sequencing the most valuable type-strain genomes for metagenomic binning, comparative biology and taxonomic classification.</title>
        <authorList>
            <person name="Goeker M."/>
        </authorList>
    </citation>
    <scope>NUCLEOTIDE SEQUENCE [LARGE SCALE GENOMIC DNA]</scope>
    <source>
        <strain evidence="2 3">DSM 25903</strain>
    </source>
</reference>